<accession>A0AA39TRP2</accession>
<dbReference type="RefSeq" id="XP_060338362.1">
    <property type="nucleotide sequence ID" value="XM_060476432.1"/>
</dbReference>
<evidence type="ECO:0000313" key="2">
    <source>
        <dbReference type="Proteomes" id="UP001175211"/>
    </source>
</evidence>
<comment type="caution">
    <text evidence="1">The sequence shown here is derived from an EMBL/GenBank/DDBJ whole genome shotgun (WGS) entry which is preliminary data.</text>
</comment>
<name>A0AA39TRP2_ARMTA</name>
<dbReference type="EMBL" id="JAUEPS010000002">
    <property type="protein sequence ID" value="KAK0468087.1"/>
    <property type="molecule type" value="Genomic_DNA"/>
</dbReference>
<dbReference type="GeneID" id="85359980"/>
<organism evidence="1 2">
    <name type="scientific">Armillaria tabescens</name>
    <name type="common">Ringless honey mushroom</name>
    <name type="synonym">Agaricus tabescens</name>
    <dbReference type="NCBI Taxonomy" id="1929756"/>
    <lineage>
        <taxon>Eukaryota</taxon>
        <taxon>Fungi</taxon>
        <taxon>Dikarya</taxon>
        <taxon>Basidiomycota</taxon>
        <taxon>Agaricomycotina</taxon>
        <taxon>Agaricomycetes</taxon>
        <taxon>Agaricomycetidae</taxon>
        <taxon>Agaricales</taxon>
        <taxon>Marasmiineae</taxon>
        <taxon>Physalacriaceae</taxon>
        <taxon>Desarmillaria</taxon>
    </lineage>
</organism>
<dbReference type="AlphaFoldDB" id="A0AA39TRP2"/>
<reference evidence="1" key="1">
    <citation type="submission" date="2023-06" db="EMBL/GenBank/DDBJ databases">
        <authorList>
            <consortium name="Lawrence Berkeley National Laboratory"/>
            <person name="Ahrendt S."/>
            <person name="Sahu N."/>
            <person name="Indic B."/>
            <person name="Wong-Bajracharya J."/>
            <person name="Merenyi Z."/>
            <person name="Ke H.-M."/>
            <person name="Monk M."/>
            <person name="Kocsube S."/>
            <person name="Drula E."/>
            <person name="Lipzen A."/>
            <person name="Balint B."/>
            <person name="Henrissat B."/>
            <person name="Andreopoulos B."/>
            <person name="Martin F.M."/>
            <person name="Harder C.B."/>
            <person name="Rigling D."/>
            <person name="Ford K.L."/>
            <person name="Foster G.D."/>
            <person name="Pangilinan J."/>
            <person name="Papanicolaou A."/>
            <person name="Barry K."/>
            <person name="LaButti K."/>
            <person name="Viragh M."/>
            <person name="Koriabine M."/>
            <person name="Yan M."/>
            <person name="Riley R."/>
            <person name="Champramary S."/>
            <person name="Plett K.L."/>
            <person name="Tsai I.J."/>
            <person name="Slot J."/>
            <person name="Sipos G."/>
            <person name="Plett J."/>
            <person name="Nagy L.G."/>
            <person name="Grigoriev I.V."/>
        </authorList>
    </citation>
    <scope>NUCLEOTIDE SEQUENCE</scope>
    <source>
        <strain evidence="1">CCBAS 213</strain>
    </source>
</reference>
<proteinExistence type="predicted"/>
<evidence type="ECO:0000313" key="1">
    <source>
        <dbReference type="EMBL" id="KAK0468087.1"/>
    </source>
</evidence>
<dbReference type="Proteomes" id="UP001175211">
    <property type="component" value="Unassembled WGS sequence"/>
</dbReference>
<gene>
    <name evidence="1" type="ORF">EV420DRAFT_1635346</name>
</gene>
<sequence>MPHIHLPQEVYGGTGDITSDDEKIADYRDWQGVLRDSVAIAMRCLERRPNEGPYLVATGVTPQIFDEWSYNDSAYKMLYDHDSQSVFSFRDSTP</sequence>
<keyword evidence="2" id="KW-1185">Reference proteome</keyword>
<protein>
    <submittedName>
        <fullName evidence="1">Uncharacterized protein</fullName>
    </submittedName>
</protein>